<organism evidence="5 6">
    <name type="scientific">Clostridium innocuum</name>
    <dbReference type="NCBI Taxonomy" id="1522"/>
    <lineage>
        <taxon>Bacteria</taxon>
        <taxon>Bacillati</taxon>
        <taxon>Bacillota</taxon>
        <taxon>Clostridia</taxon>
        <taxon>Eubacteriales</taxon>
        <taxon>Clostridiaceae</taxon>
        <taxon>Clostridium</taxon>
    </lineage>
</organism>
<dbReference type="Pfam" id="PF03446">
    <property type="entry name" value="NAD_binding_2"/>
    <property type="match status" value="1"/>
</dbReference>
<dbReference type="PRINTS" id="PR00076">
    <property type="entry name" value="6PGDHDRGNASE"/>
</dbReference>
<dbReference type="InterPro" id="IPR036291">
    <property type="entry name" value="NAD(P)-bd_dom_sf"/>
</dbReference>
<evidence type="ECO:0000259" key="4">
    <source>
        <dbReference type="SMART" id="SM01350"/>
    </source>
</evidence>
<dbReference type="InterPro" id="IPR006114">
    <property type="entry name" value="6PGDH_C"/>
</dbReference>
<dbReference type="SUPFAM" id="SSF51735">
    <property type="entry name" value="NAD(P)-binding Rossmann-fold domains"/>
    <property type="match status" value="1"/>
</dbReference>
<dbReference type="Pfam" id="PF00393">
    <property type="entry name" value="6PGD"/>
    <property type="match status" value="1"/>
</dbReference>
<dbReference type="GO" id="GO:0006098">
    <property type="term" value="P:pentose-phosphate shunt"/>
    <property type="evidence" value="ECO:0007669"/>
    <property type="project" value="InterPro"/>
</dbReference>
<evidence type="ECO:0000313" key="5">
    <source>
        <dbReference type="EMBL" id="KGJ54900.1"/>
    </source>
</evidence>
<dbReference type="InterPro" id="IPR013328">
    <property type="entry name" value="6PGD_dom2"/>
</dbReference>
<gene>
    <name evidence="5" type="ORF">CIAN88_01080</name>
</gene>
<dbReference type="Proteomes" id="UP000030008">
    <property type="component" value="Unassembled WGS sequence"/>
</dbReference>
<dbReference type="RefSeq" id="WP_044903459.1">
    <property type="nucleotide sequence ID" value="NZ_JQIF01000005.1"/>
</dbReference>
<dbReference type="Gene3D" id="1.10.1040.10">
    <property type="entry name" value="N-(1-d-carboxylethyl)-l-norvaline Dehydrogenase, domain 2"/>
    <property type="match status" value="1"/>
</dbReference>
<dbReference type="GO" id="GO:0050661">
    <property type="term" value="F:NADP binding"/>
    <property type="evidence" value="ECO:0007669"/>
    <property type="project" value="InterPro"/>
</dbReference>
<reference evidence="5 6" key="1">
    <citation type="submission" date="2014-08" db="EMBL/GenBank/DDBJ databases">
        <title>Clostridium innocuum, an unnegligible vancomycin-resistant pathogen causing extra-intestinal infections.</title>
        <authorList>
            <person name="Feng Y."/>
            <person name="Chiu C.-H."/>
        </authorList>
    </citation>
    <scope>NUCLEOTIDE SEQUENCE [LARGE SCALE GENOMIC DNA]</scope>
    <source>
        <strain evidence="5 6">AN88</strain>
    </source>
</reference>
<evidence type="ECO:0000256" key="3">
    <source>
        <dbReference type="ARBA" id="ARBA00023064"/>
    </source>
</evidence>
<protein>
    <submittedName>
        <fullName evidence="5">6-phosphogluconate dehydrogenase</fullName>
    </submittedName>
</protein>
<dbReference type="GO" id="GO:0004616">
    <property type="term" value="F:phosphogluconate dehydrogenase (decarboxylating) activity"/>
    <property type="evidence" value="ECO:0007669"/>
    <property type="project" value="InterPro"/>
</dbReference>
<comment type="caution">
    <text evidence="5">The sequence shown here is derived from an EMBL/GenBank/DDBJ whole genome shotgun (WGS) entry which is preliminary data.</text>
</comment>
<evidence type="ECO:0000256" key="2">
    <source>
        <dbReference type="ARBA" id="ARBA00023002"/>
    </source>
</evidence>
<sequence length="297" mass="33007">MEAGLIGLGKMGLHIAMNMQSSGICAYGYDIQTGPRKQAKAKGIPVVQTLQELIAVLQKPRIIWLMLPAGDITESMVHQLAELLEEGDYVIDGGNSFYRDSIRNYEFLKKKKIHFYDAGTSGGIRGALEGANFMIGGEREHFAVIEELFQRIASDQGYLYAGDAGSGHYLKMVHNGIEYGMMQAIGEGFELLQHSPYPYDNAQVARLWNHGSVIRSWLMELAEEAFREDEKLDAVKGIMYASGEGQWTVEEAMRCNVSVPVISTALMMRYRSLYEDTFTGKVVASLRKGFGGHKTAE</sequence>
<dbReference type="SUPFAM" id="SSF48179">
    <property type="entry name" value="6-phosphogluconate dehydrogenase C-terminal domain-like"/>
    <property type="match status" value="1"/>
</dbReference>
<feature type="domain" description="6-phosphogluconate dehydrogenase C-terminal" evidence="4">
    <location>
        <begin position="167"/>
        <end position="295"/>
    </location>
</feature>
<dbReference type="AlphaFoldDB" id="A0A099IB88"/>
<dbReference type="InterPro" id="IPR006183">
    <property type="entry name" value="Pgluconate_DH"/>
</dbReference>
<name>A0A099IB88_CLOIN</name>
<dbReference type="GO" id="GO:0019521">
    <property type="term" value="P:D-gluconate metabolic process"/>
    <property type="evidence" value="ECO:0007669"/>
    <property type="project" value="UniProtKB-KW"/>
</dbReference>
<dbReference type="Gene3D" id="3.40.50.720">
    <property type="entry name" value="NAD(P)-binding Rossmann-like Domain"/>
    <property type="match status" value="1"/>
</dbReference>
<keyword evidence="2" id="KW-0560">Oxidoreductase</keyword>
<keyword evidence="3" id="KW-0311">Gluconate utilization</keyword>
<dbReference type="EMBL" id="JQIF01000005">
    <property type="protein sequence ID" value="KGJ54900.1"/>
    <property type="molecule type" value="Genomic_DNA"/>
</dbReference>
<dbReference type="InterPro" id="IPR006115">
    <property type="entry name" value="6PGDH_NADP-bd"/>
</dbReference>
<dbReference type="NCBIfam" id="TIGR00872">
    <property type="entry name" value="gnd_rel"/>
    <property type="match status" value="1"/>
</dbReference>
<proteinExistence type="inferred from homology"/>
<evidence type="ECO:0000256" key="1">
    <source>
        <dbReference type="ARBA" id="ARBA00008419"/>
    </source>
</evidence>
<comment type="similarity">
    <text evidence="1">Belongs to the 6-phosphogluconate dehydrogenase family.</text>
</comment>
<accession>A0A099IB88</accession>
<dbReference type="PANTHER" id="PTHR11811">
    <property type="entry name" value="6-PHOSPHOGLUCONATE DEHYDROGENASE"/>
    <property type="match status" value="1"/>
</dbReference>
<evidence type="ECO:0000313" key="6">
    <source>
        <dbReference type="Proteomes" id="UP000030008"/>
    </source>
</evidence>
<dbReference type="InterPro" id="IPR004849">
    <property type="entry name" value="6DGDH_YqeC"/>
</dbReference>
<dbReference type="NCBIfam" id="NF007161">
    <property type="entry name" value="PRK09599.1"/>
    <property type="match status" value="1"/>
</dbReference>
<dbReference type="InterPro" id="IPR008927">
    <property type="entry name" value="6-PGluconate_DH-like_C_sf"/>
</dbReference>
<dbReference type="SMART" id="SM01350">
    <property type="entry name" value="6PGD"/>
    <property type="match status" value="1"/>
</dbReference>